<proteinExistence type="predicted"/>
<feature type="non-terminal residue" evidence="1">
    <location>
        <position position="1"/>
    </location>
</feature>
<comment type="caution">
    <text evidence="1">The sequence shown here is derived from an EMBL/GenBank/DDBJ whole genome shotgun (WGS) entry which is preliminary data.</text>
</comment>
<dbReference type="GeneID" id="66929713"/>
<keyword evidence="2" id="KW-1185">Reference proteome</keyword>
<dbReference type="RefSeq" id="XP_043122784.1">
    <property type="nucleotide sequence ID" value="XM_043266849.1"/>
</dbReference>
<name>A0A9P3BS48_ASPVI</name>
<protein>
    <submittedName>
        <fullName evidence="1">Uncharacterized protein</fullName>
    </submittedName>
</protein>
<dbReference type="Proteomes" id="UP000710440">
    <property type="component" value="Unassembled WGS sequence"/>
</dbReference>
<organism evidence="1 2">
    <name type="scientific">Aspergillus viridinutans</name>
    <dbReference type="NCBI Taxonomy" id="75553"/>
    <lineage>
        <taxon>Eukaryota</taxon>
        <taxon>Fungi</taxon>
        <taxon>Dikarya</taxon>
        <taxon>Ascomycota</taxon>
        <taxon>Pezizomycotina</taxon>
        <taxon>Eurotiomycetes</taxon>
        <taxon>Eurotiomycetidae</taxon>
        <taxon>Eurotiales</taxon>
        <taxon>Aspergillaceae</taxon>
        <taxon>Aspergillus</taxon>
        <taxon>Aspergillus subgen. Fumigati</taxon>
    </lineage>
</organism>
<gene>
    <name evidence="1" type="ORF">Aspvir_001731</name>
</gene>
<reference evidence="1 2" key="1">
    <citation type="submission" date="2021-02" db="EMBL/GenBank/DDBJ databases">
        <title>Pan-genome distribution and transcriptional activeness of fungal secondary metabolism genes in Aspergillus section Fumigati.</title>
        <authorList>
            <person name="Takahashi H."/>
            <person name="Umemura M."/>
            <person name="Ninomiya A."/>
            <person name="Kusuya Y."/>
            <person name="Urayama S."/>
            <person name="Shimizu M."/>
            <person name="Watanabe A."/>
            <person name="Kamei K."/>
            <person name="Yaguchi T."/>
            <person name="Hagiwara D."/>
        </authorList>
    </citation>
    <scope>NUCLEOTIDE SEQUENCE [LARGE SCALE GENOMIC DNA]</scope>
    <source>
        <strain evidence="1 2">IFM 47045</strain>
    </source>
</reference>
<accession>A0A9P3BS48</accession>
<dbReference type="AlphaFoldDB" id="A0A9P3BS48"/>
<sequence>STISSRFTNYPLYFRPAHIIIPHFSALFTEISSMSLSKHRLVKGTSRGTTSTVQLTILPASKAYRKYHHNMQPIVSLFSTLPVR</sequence>
<evidence type="ECO:0000313" key="1">
    <source>
        <dbReference type="EMBL" id="GIJ99597.1"/>
    </source>
</evidence>
<dbReference type="EMBL" id="BOPL01000001">
    <property type="protein sequence ID" value="GIJ99597.1"/>
    <property type="molecule type" value="Genomic_DNA"/>
</dbReference>
<evidence type="ECO:0000313" key="2">
    <source>
        <dbReference type="Proteomes" id="UP000710440"/>
    </source>
</evidence>